<keyword evidence="14" id="KW-1185">Reference proteome</keyword>
<keyword evidence="3 11" id="KW-0328">Glycosyltransferase</keyword>
<comment type="catalytic activity">
    <reaction evidence="12">
        <text>glucuronate acceptor + UDP-alpha-D-glucuronate = acceptor beta-D-glucuronoside + UDP + H(+)</text>
        <dbReference type="Rhea" id="RHEA:21032"/>
        <dbReference type="ChEBI" id="CHEBI:15378"/>
        <dbReference type="ChEBI" id="CHEBI:58052"/>
        <dbReference type="ChEBI" id="CHEBI:58223"/>
        <dbReference type="ChEBI" id="CHEBI:132367"/>
        <dbReference type="ChEBI" id="CHEBI:132368"/>
        <dbReference type="EC" id="2.4.1.17"/>
    </reaction>
</comment>
<dbReference type="Pfam" id="PF00201">
    <property type="entry name" value="UDPGT"/>
    <property type="match status" value="1"/>
</dbReference>
<dbReference type="InterPro" id="IPR050271">
    <property type="entry name" value="UDP-glycosyltransferase"/>
</dbReference>
<dbReference type="GO" id="GO:0015020">
    <property type="term" value="F:glucuronosyltransferase activity"/>
    <property type="evidence" value="ECO:0007669"/>
    <property type="project" value="UniProtKB-EC"/>
</dbReference>
<evidence type="ECO:0000256" key="2">
    <source>
        <dbReference type="ARBA" id="ARBA00009995"/>
    </source>
</evidence>
<evidence type="ECO:0000313" key="14">
    <source>
        <dbReference type="Proteomes" id="UP000325440"/>
    </source>
</evidence>
<dbReference type="GO" id="GO:0016020">
    <property type="term" value="C:membrane"/>
    <property type="evidence" value="ECO:0007669"/>
    <property type="project" value="UniProtKB-SubCell"/>
</dbReference>
<comment type="similarity">
    <text evidence="2 11">Belongs to the UDP-glycosyltransferase family.</text>
</comment>
<dbReference type="FunFam" id="3.40.50.2000:FF:000050">
    <property type="entry name" value="UDP-glucuronosyltransferase"/>
    <property type="match status" value="1"/>
</dbReference>
<evidence type="ECO:0000256" key="4">
    <source>
        <dbReference type="ARBA" id="ARBA00022679"/>
    </source>
</evidence>
<dbReference type="CDD" id="cd03784">
    <property type="entry name" value="GT1_Gtf-like"/>
    <property type="match status" value="1"/>
</dbReference>
<dbReference type="PANTHER" id="PTHR48043">
    <property type="entry name" value="EG:EG0003.4 PROTEIN-RELATED"/>
    <property type="match status" value="1"/>
</dbReference>
<dbReference type="GO" id="GO:0005783">
    <property type="term" value="C:endoplasmic reticulum"/>
    <property type="evidence" value="ECO:0007669"/>
    <property type="project" value="UniProtKB-SubCell"/>
</dbReference>
<evidence type="ECO:0000256" key="1">
    <source>
        <dbReference type="ARBA" id="ARBA00004240"/>
    </source>
</evidence>
<evidence type="ECO:0000256" key="9">
    <source>
        <dbReference type="ARBA" id="ARBA00023180"/>
    </source>
</evidence>
<keyword evidence="4 11" id="KW-0808">Transferase</keyword>
<evidence type="ECO:0000256" key="5">
    <source>
        <dbReference type="ARBA" id="ARBA00022692"/>
    </source>
</evidence>
<keyword evidence="6" id="KW-0256">Endoplasmic reticulum</keyword>
<comment type="subcellular location">
    <subcellularLocation>
        <location evidence="10">Endomembrane system</location>
        <topology evidence="10">Single-pass type I membrane protein</topology>
    </subcellularLocation>
    <subcellularLocation>
        <location evidence="1">Endoplasmic reticulum</location>
    </subcellularLocation>
    <subcellularLocation>
        <location evidence="12">Membrane</location>
        <topology evidence="12">Single-pass membrane protein</topology>
    </subcellularLocation>
</comment>
<evidence type="ECO:0000256" key="8">
    <source>
        <dbReference type="ARBA" id="ARBA00023136"/>
    </source>
</evidence>
<keyword evidence="5 12" id="KW-0812">Transmembrane</keyword>
<dbReference type="OrthoDB" id="5835829at2759"/>
<evidence type="ECO:0000256" key="7">
    <source>
        <dbReference type="ARBA" id="ARBA00022989"/>
    </source>
</evidence>
<dbReference type="EMBL" id="CABPRJ010000972">
    <property type="protein sequence ID" value="VVC33682.1"/>
    <property type="molecule type" value="Genomic_DNA"/>
</dbReference>
<keyword evidence="7 12" id="KW-1133">Transmembrane helix</keyword>
<dbReference type="InterPro" id="IPR035595">
    <property type="entry name" value="UDP_glycos_trans_CS"/>
</dbReference>
<evidence type="ECO:0000256" key="12">
    <source>
        <dbReference type="RuleBase" id="RU362059"/>
    </source>
</evidence>
<keyword evidence="9" id="KW-0325">Glycoprotein</keyword>
<evidence type="ECO:0000313" key="13">
    <source>
        <dbReference type="EMBL" id="VVC33682.1"/>
    </source>
</evidence>
<feature type="transmembrane region" description="Helical" evidence="12">
    <location>
        <begin position="487"/>
        <end position="514"/>
    </location>
</feature>
<dbReference type="EC" id="2.4.1.17" evidence="12"/>
<reference evidence="13 14" key="1">
    <citation type="submission" date="2019-08" db="EMBL/GenBank/DDBJ databases">
        <authorList>
            <person name="Alioto T."/>
            <person name="Alioto T."/>
            <person name="Gomez Garrido J."/>
        </authorList>
    </citation>
    <scope>NUCLEOTIDE SEQUENCE [LARGE SCALE GENOMIC DNA]</scope>
</reference>
<accession>A0A5E4MTE5</accession>
<gene>
    <name evidence="13" type="ORF">CINCED_3A000976</name>
</gene>
<dbReference type="AlphaFoldDB" id="A0A5E4MTE5"/>
<evidence type="ECO:0000256" key="11">
    <source>
        <dbReference type="RuleBase" id="RU003718"/>
    </source>
</evidence>
<dbReference type="PROSITE" id="PS00375">
    <property type="entry name" value="UDPGT"/>
    <property type="match status" value="1"/>
</dbReference>
<dbReference type="Proteomes" id="UP000325440">
    <property type="component" value="Unassembled WGS sequence"/>
</dbReference>
<dbReference type="InterPro" id="IPR002213">
    <property type="entry name" value="UDP_glucos_trans"/>
</dbReference>
<dbReference type="PANTHER" id="PTHR48043:SF145">
    <property type="entry name" value="FI06409P-RELATED"/>
    <property type="match status" value="1"/>
</dbReference>
<dbReference type="Gene3D" id="3.40.50.2000">
    <property type="entry name" value="Glycogen Phosphorylase B"/>
    <property type="match status" value="2"/>
</dbReference>
<keyword evidence="8 12" id="KW-0472">Membrane</keyword>
<name>A0A5E4MTE5_9HEMI</name>
<evidence type="ECO:0000256" key="10">
    <source>
        <dbReference type="ARBA" id="ARBA00046288"/>
    </source>
</evidence>
<sequence length="533" mass="60202">MKVAIMSRYNNSINAGYPSNTVFVIIFICSLVCSSIPPVENASILAVQIVPAKSHWNFMNSILRALTERGHHVTVFTPFSDGGDRDNYTEVDTSGQFPTLLEMDLADTLIRKSRPTSMVKVAQALGTNTCDIIYANDRLKEIMRNDGQPIFDLIVTETLGSDCVSYLSIKLNLPTVHLIASPMITYAERSLLGHIPNPATVSHSYYYKARPKTFSDRLHNTALSTYSVLYFGFREWTVKFTNPKPYNSIARPVQASLLFVNSHYISEPSRPFPPTVVQVGGIHLKPPKSLPKDILEFIENSPNGVILFTFGSTIKVSSIPEHIMNIFKNALARVPQRILWKYEEEMKNKPKNVMIAKWLPQRDILMHPNVKLFISHGGISGLYETVDAGVPVLGIPLYYDQPKNIDNLVNAGMAISMDILSVREDTFLRNVLELVNNITYVENAKIASEQFKDRPMSPDNSVVYWTEYVIRHKGAPHLKSHALNISWYQYLLLDVMTVIIGFVAVILFVLYTVLKNINHYIVQFKLKTKTKSD</sequence>
<dbReference type="SUPFAM" id="SSF53756">
    <property type="entry name" value="UDP-Glycosyltransferase/glycogen phosphorylase"/>
    <property type="match status" value="1"/>
</dbReference>
<evidence type="ECO:0000256" key="3">
    <source>
        <dbReference type="ARBA" id="ARBA00022676"/>
    </source>
</evidence>
<organism evidence="13 14">
    <name type="scientific">Cinara cedri</name>
    <dbReference type="NCBI Taxonomy" id="506608"/>
    <lineage>
        <taxon>Eukaryota</taxon>
        <taxon>Metazoa</taxon>
        <taxon>Ecdysozoa</taxon>
        <taxon>Arthropoda</taxon>
        <taxon>Hexapoda</taxon>
        <taxon>Insecta</taxon>
        <taxon>Pterygota</taxon>
        <taxon>Neoptera</taxon>
        <taxon>Paraneoptera</taxon>
        <taxon>Hemiptera</taxon>
        <taxon>Sternorrhyncha</taxon>
        <taxon>Aphidomorpha</taxon>
        <taxon>Aphidoidea</taxon>
        <taxon>Aphididae</taxon>
        <taxon>Lachninae</taxon>
        <taxon>Cinara</taxon>
    </lineage>
</organism>
<protein>
    <recommendedName>
        <fullName evidence="12">UDP-glucuronosyltransferase</fullName>
        <ecNumber evidence="12">2.4.1.17</ecNumber>
    </recommendedName>
</protein>
<evidence type="ECO:0000256" key="6">
    <source>
        <dbReference type="ARBA" id="ARBA00022824"/>
    </source>
</evidence>
<proteinExistence type="inferred from homology"/>